<sequence>MKSQWLRMVMGGVLLCLMAVASASAGQVVTEKERRWARQALAQEVALEAARMPENSVSVLYFSNSTGRPDLDALQKGLAYMLATDLSSIKSLLVVERVKLQALVEEMDLGVSGLVAADSAPRVGRLLGARFLVSGDLSNPAGTGGAGAALDEGGIFRALEARIRINPRLLNVPAGQGTAVAAADGLVSALFQLEKKILFSIVEQLEISLSEKEKASLKVPMTLNGRALFYFFMGLNYSDMGRYDQAGSFYKKASQADPGLQPAVHALKELRQLGLYSSPKKTMSLLRSVRNRTSLTSSIAPAETVKRVRTPADVSLRQSRNQTRPDPIDPQPVDPDDIDNDGDGFTENGGDCDDTDYSINPYAVEDCSDIDRNCNGYPYDAPDGC</sequence>
<dbReference type="KEGG" id="dalk:DSCA_48180"/>
<dbReference type="GO" id="GO:0030288">
    <property type="term" value="C:outer membrane-bounded periplasmic space"/>
    <property type="evidence" value="ECO:0007669"/>
    <property type="project" value="InterPro"/>
</dbReference>
<dbReference type="AlphaFoldDB" id="A0A5K7YQ93"/>
<reference evidence="4 5" key="1">
    <citation type="submission" date="2019-11" db="EMBL/GenBank/DDBJ databases">
        <title>Comparative genomics of hydrocarbon-degrading Desulfosarcina strains.</title>
        <authorList>
            <person name="Watanabe M."/>
            <person name="Kojima H."/>
            <person name="Fukui M."/>
        </authorList>
    </citation>
    <scope>NUCLEOTIDE SEQUENCE [LARGE SCALE GENOMIC DNA]</scope>
    <source>
        <strain evidence="4 5">PL12</strain>
    </source>
</reference>
<keyword evidence="1" id="KW-0802">TPR repeat</keyword>
<feature type="chain" id="PRO_5024284815" evidence="3">
    <location>
        <begin position="26"/>
        <end position="385"/>
    </location>
</feature>
<dbReference type="Gene3D" id="3.40.50.10610">
    <property type="entry name" value="ABC-type transport auxiliary lipoprotein component"/>
    <property type="match status" value="1"/>
</dbReference>
<proteinExistence type="predicted"/>
<dbReference type="InterPro" id="IPR019734">
    <property type="entry name" value="TPR_rpt"/>
</dbReference>
<evidence type="ECO:0000256" key="3">
    <source>
        <dbReference type="SAM" id="SignalP"/>
    </source>
</evidence>
<dbReference type="RefSeq" id="WP_167527933.1">
    <property type="nucleotide sequence ID" value="NZ_AP021874.1"/>
</dbReference>
<evidence type="ECO:0000256" key="1">
    <source>
        <dbReference type="PROSITE-ProRule" id="PRU00339"/>
    </source>
</evidence>
<gene>
    <name evidence="4" type="ORF">DSCA_48180</name>
</gene>
<protein>
    <submittedName>
        <fullName evidence="4">Uncharacterized protein</fullName>
    </submittedName>
</protein>
<dbReference type="Pfam" id="PF03783">
    <property type="entry name" value="CsgG"/>
    <property type="match status" value="1"/>
</dbReference>
<evidence type="ECO:0000313" key="5">
    <source>
        <dbReference type="Proteomes" id="UP000427906"/>
    </source>
</evidence>
<dbReference type="Proteomes" id="UP000427906">
    <property type="component" value="Chromosome"/>
</dbReference>
<keyword evidence="3" id="KW-0732">Signal</keyword>
<dbReference type="PROSITE" id="PS50005">
    <property type="entry name" value="TPR"/>
    <property type="match status" value="1"/>
</dbReference>
<evidence type="ECO:0000256" key="2">
    <source>
        <dbReference type="SAM" id="MobiDB-lite"/>
    </source>
</evidence>
<feature type="compositionally biased region" description="Acidic residues" evidence="2">
    <location>
        <begin position="334"/>
        <end position="356"/>
    </location>
</feature>
<keyword evidence="5" id="KW-1185">Reference proteome</keyword>
<evidence type="ECO:0000313" key="4">
    <source>
        <dbReference type="EMBL" id="BBO70888.1"/>
    </source>
</evidence>
<name>A0A5K7YQ93_9BACT</name>
<accession>A0A5K7YQ93</accession>
<dbReference type="InterPro" id="IPR005534">
    <property type="entry name" value="Curli_assmbl/transp-comp_CsgG"/>
</dbReference>
<organism evidence="4 5">
    <name type="scientific">Desulfosarcina alkanivorans</name>
    <dbReference type="NCBI Taxonomy" id="571177"/>
    <lineage>
        <taxon>Bacteria</taxon>
        <taxon>Pseudomonadati</taxon>
        <taxon>Thermodesulfobacteriota</taxon>
        <taxon>Desulfobacteria</taxon>
        <taxon>Desulfobacterales</taxon>
        <taxon>Desulfosarcinaceae</taxon>
        <taxon>Desulfosarcina</taxon>
    </lineage>
</organism>
<dbReference type="EMBL" id="AP021874">
    <property type="protein sequence ID" value="BBO70888.1"/>
    <property type="molecule type" value="Genomic_DNA"/>
</dbReference>
<feature type="signal peptide" evidence="3">
    <location>
        <begin position="1"/>
        <end position="25"/>
    </location>
</feature>
<feature type="region of interest" description="Disordered" evidence="2">
    <location>
        <begin position="300"/>
        <end position="357"/>
    </location>
</feature>
<feature type="repeat" description="TPR" evidence="1">
    <location>
        <begin position="227"/>
        <end position="260"/>
    </location>
</feature>